<keyword evidence="11" id="KW-0664">Pyridoxine biosynthesis</keyword>
<evidence type="ECO:0000256" key="9">
    <source>
        <dbReference type="ARBA" id="ARBA00022679"/>
    </source>
</evidence>
<evidence type="ECO:0000256" key="13">
    <source>
        <dbReference type="ARBA" id="ARBA00031421"/>
    </source>
</evidence>
<dbReference type="PANTHER" id="PTHR21152">
    <property type="entry name" value="AMINOTRANSFERASE CLASS V"/>
    <property type="match status" value="1"/>
</dbReference>
<keyword evidence="8" id="KW-0028">Amino-acid biosynthesis</keyword>
<evidence type="ECO:0000256" key="4">
    <source>
        <dbReference type="ARBA" id="ARBA00006904"/>
    </source>
</evidence>
<dbReference type="Gene3D" id="3.40.640.10">
    <property type="entry name" value="Type I PLP-dependent aspartate aminotransferase-like (Major domain)"/>
    <property type="match status" value="1"/>
</dbReference>
<dbReference type="Gene3D" id="3.90.1150.10">
    <property type="entry name" value="Aspartate Aminotransferase, domain 1"/>
    <property type="match status" value="1"/>
</dbReference>
<dbReference type="PANTHER" id="PTHR21152:SF40">
    <property type="entry name" value="ALANINE--GLYOXYLATE AMINOTRANSFERASE"/>
    <property type="match status" value="1"/>
</dbReference>
<evidence type="ECO:0000256" key="14">
    <source>
        <dbReference type="ARBA" id="ARBA00047630"/>
    </source>
</evidence>
<keyword evidence="6" id="KW-0963">Cytoplasm</keyword>
<protein>
    <recommendedName>
        <fullName evidence="5">phosphoserine transaminase</fullName>
        <ecNumber evidence="5">2.6.1.52</ecNumber>
    </recommendedName>
    <alternativeName>
        <fullName evidence="13">Phosphohydroxythreonine aminotransferase</fullName>
    </alternativeName>
</protein>
<evidence type="ECO:0000256" key="2">
    <source>
        <dbReference type="ARBA" id="ARBA00003483"/>
    </source>
</evidence>
<keyword evidence="10" id="KW-0663">Pyridoxal phosphate</keyword>
<dbReference type="GO" id="GO:0008453">
    <property type="term" value="F:alanine-glyoxylate transaminase activity"/>
    <property type="evidence" value="ECO:0007669"/>
    <property type="project" value="TreeGrafter"/>
</dbReference>
<evidence type="ECO:0000256" key="6">
    <source>
        <dbReference type="ARBA" id="ARBA00022490"/>
    </source>
</evidence>
<dbReference type="NCBIfam" id="TIGR01366">
    <property type="entry name" value="serC_3"/>
    <property type="match status" value="1"/>
</dbReference>
<feature type="domain" description="Aminotransferase class V" evidence="17">
    <location>
        <begin position="157"/>
        <end position="347"/>
    </location>
</feature>
<comment type="catalytic activity">
    <reaction evidence="14">
        <text>4-(phosphooxy)-L-threonine + 2-oxoglutarate = (R)-3-hydroxy-2-oxo-4-phosphooxybutanoate + L-glutamate</text>
        <dbReference type="Rhea" id="RHEA:16573"/>
        <dbReference type="ChEBI" id="CHEBI:16810"/>
        <dbReference type="ChEBI" id="CHEBI:29985"/>
        <dbReference type="ChEBI" id="CHEBI:58452"/>
        <dbReference type="ChEBI" id="CHEBI:58538"/>
        <dbReference type="EC" id="2.6.1.52"/>
    </reaction>
</comment>
<dbReference type="GO" id="GO:0004760">
    <property type="term" value="F:L-serine-pyruvate transaminase activity"/>
    <property type="evidence" value="ECO:0007669"/>
    <property type="project" value="TreeGrafter"/>
</dbReference>
<evidence type="ECO:0000256" key="7">
    <source>
        <dbReference type="ARBA" id="ARBA00022576"/>
    </source>
</evidence>
<dbReference type="SUPFAM" id="SSF53383">
    <property type="entry name" value="PLP-dependent transferases"/>
    <property type="match status" value="1"/>
</dbReference>
<evidence type="ECO:0000256" key="16">
    <source>
        <dbReference type="SAM" id="MobiDB-lite"/>
    </source>
</evidence>
<comment type="caution">
    <text evidence="18">The sequence shown here is derived from an EMBL/GenBank/DDBJ whole genome shotgun (WGS) entry which is preliminary data.</text>
</comment>
<accession>A0A316AYA9</accession>
<feature type="compositionally biased region" description="Polar residues" evidence="16">
    <location>
        <begin position="1"/>
        <end position="15"/>
    </location>
</feature>
<reference evidence="18 19" key="1">
    <citation type="submission" date="2018-03" db="EMBL/GenBank/DDBJ databases">
        <title>Genomic Encyclopedia of Archaeal and Bacterial Type Strains, Phase II (KMG-II): from individual species to whole genera.</title>
        <authorList>
            <person name="Goeker M."/>
        </authorList>
    </citation>
    <scope>NUCLEOTIDE SEQUENCE [LARGE SCALE GENOMIC DNA]</scope>
    <source>
        <strain evidence="18 19">DSM 44889</strain>
    </source>
</reference>
<gene>
    <name evidence="18" type="ORF">BXY45_104120</name>
</gene>
<dbReference type="AlphaFoldDB" id="A0A316AYA9"/>
<comment type="catalytic activity">
    <reaction evidence="15">
        <text>O-phospho-L-serine + 2-oxoglutarate = 3-phosphooxypyruvate + L-glutamate</text>
        <dbReference type="Rhea" id="RHEA:14329"/>
        <dbReference type="ChEBI" id="CHEBI:16810"/>
        <dbReference type="ChEBI" id="CHEBI:18110"/>
        <dbReference type="ChEBI" id="CHEBI:29985"/>
        <dbReference type="ChEBI" id="CHEBI:57524"/>
        <dbReference type="EC" id="2.6.1.52"/>
    </reaction>
</comment>
<dbReference type="Proteomes" id="UP000245469">
    <property type="component" value="Unassembled WGS sequence"/>
</dbReference>
<keyword evidence="7 18" id="KW-0032">Aminotransferase</keyword>
<name>A0A316AYA9_9ACTN</name>
<keyword evidence="9 18" id="KW-0808">Transferase</keyword>
<dbReference type="GO" id="GO:0019265">
    <property type="term" value="P:glycine biosynthetic process, by transamination of glyoxylate"/>
    <property type="evidence" value="ECO:0007669"/>
    <property type="project" value="TreeGrafter"/>
</dbReference>
<sequence length="389" mass="40795">MTLSDTSSSGQTPASAPTIVIPPSLLPRDGRFGSGPSKVRDDQVAAIAGVGRTVLGTSHRQLPVRSLVARTRAGLTDLFSLPDGYEVALGNGGSTAFWDIATTCLVRERAQHLVLGAFSDKFAKATAAAPFLAAPDVRRSEPFSAPAVAAEPGIDAYAYPHNETSTGVVLPVVRPSGLAEDDDALVLVDATSAAGGVPVDVSQADAYYFAPQKSFGSDGGLWLALLSPAAIARAEELQPGRWVPGSLDLLAALAESRREQTVNTPAVATLLMLAEQVEWMLDRGGLEWACSRSAESSSRLYEWAEASQYARPAVRDRTLRSPVVGTIDLDPSVDAAAVRAVLRTNGVVDVEPYRGLGGNQLRIGMFPAVDPHDVSALTACIDHVVSALS</sequence>
<dbReference type="InterPro" id="IPR006272">
    <property type="entry name" value="Pser_aminoTfrase_mycobac"/>
</dbReference>
<keyword evidence="19" id="KW-1185">Reference proteome</keyword>
<organism evidence="18 19">
    <name type="scientific">Quadrisphaera granulorum</name>
    <dbReference type="NCBI Taxonomy" id="317664"/>
    <lineage>
        <taxon>Bacteria</taxon>
        <taxon>Bacillati</taxon>
        <taxon>Actinomycetota</taxon>
        <taxon>Actinomycetes</taxon>
        <taxon>Kineosporiales</taxon>
        <taxon>Kineosporiaceae</taxon>
        <taxon>Quadrisphaera</taxon>
    </lineage>
</organism>
<evidence type="ECO:0000313" key="19">
    <source>
        <dbReference type="Proteomes" id="UP000245469"/>
    </source>
</evidence>
<dbReference type="GO" id="GO:0008615">
    <property type="term" value="P:pyridoxine biosynthetic process"/>
    <property type="evidence" value="ECO:0007669"/>
    <property type="project" value="UniProtKB-KW"/>
</dbReference>
<dbReference type="InterPro" id="IPR022278">
    <property type="entry name" value="Pser_aminoTfrase"/>
</dbReference>
<evidence type="ECO:0000256" key="10">
    <source>
        <dbReference type="ARBA" id="ARBA00022898"/>
    </source>
</evidence>
<feature type="region of interest" description="Disordered" evidence="16">
    <location>
        <begin position="1"/>
        <end position="38"/>
    </location>
</feature>
<dbReference type="EC" id="2.6.1.52" evidence="5"/>
<comment type="function">
    <text evidence="2">Catalyzes the reversible conversion of 3-phosphohydroxypyruvate to phosphoserine and of 3-hydroxy-2-oxo-4-phosphonooxybutanoate to phosphohydroxythreonine.</text>
</comment>
<dbReference type="InterPro" id="IPR015421">
    <property type="entry name" value="PyrdxlP-dep_Trfase_major"/>
</dbReference>
<dbReference type="InterPro" id="IPR000192">
    <property type="entry name" value="Aminotrans_V_dom"/>
</dbReference>
<evidence type="ECO:0000256" key="1">
    <source>
        <dbReference type="ARBA" id="ARBA00001933"/>
    </source>
</evidence>
<evidence type="ECO:0000313" key="18">
    <source>
        <dbReference type="EMBL" id="PWJ55197.1"/>
    </source>
</evidence>
<dbReference type="InterPro" id="IPR015422">
    <property type="entry name" value="PyrdxlP-dep_Trfase_small"/>
</dbReference>
<proteinExistence type="inferred from homology"/>
<evidence type="ECO:0000256" key="12">
    <source>
        <dbReference type="ARBA" id="ARBA00023299"/>
    </source>
</evidence>
<evidence type="ECO:0000256" key="8">
    <source>
        <dbReference type="ARBA" id="ARBA00022605"/>
    </source>
</evidence>
<dbReference type="GO" id="GO:0006564">
    <property type="term" value="P:L-serine biosynthetic process"/>
    <property type="evidence" value="ECO:0007669"/>
    <property type="project" value="UniProtKB-KW"/>
</dbReference>
<dbReference type="EMBL" id="QGDQ01000004">
    <property type="protein sequence ID" value="PWJ55197.1"/>
    <property type="molecule type" value="Genomic_DNA"/>
</dbReference>
<evidence type="ECO:0000259" key="17">
    <source>
        <dbReference type="Pfam" id="PF00266"/>
    </source>
</evidence>
<evidence type="ECO:0000256" key="3">
    <source>
        <dbReference type="ARBA" id="ARBA00005099"/>
    </source>
</evidence>
<dbReference type="UniPathway" id="UPA00135">
    <property type="reaction ID" value="UER00197"/>
</dbReference>
<comment type="cofactor">
    <cofactor evidence="1">
        <name>pyridoxal 5'-phosphate</name>
        <dbReference type="ChEBI" id="CHEBI:597326"/>
    </cofactor>
</comment>
<dbReference type="GO" id="GO:0004648">
    <property type="term" value="F:O-phospho-L-serine:2-oxoglutarate aminotransferase activity"/>
    <property type="evidence" value="ECO:0007669"/>
    <property type="project" value="UniProtKB-EC"/>
</dbReference>
<dbReference type="PIRSF" id="PIRSF000525">
    <property type="entry name" value="SerC"/>
    <property type="match status" value="1"/>
</dbReference>
<evidence type="ECO:0000256" key="11">
    <source>
        <dbReference type="ARBA" id="ARBA00023096"/>
    </source>
</evidence>
<comment type="similarity">
    <text evidence="4">Belongs to the class-V pyridoxal-phosphate-dependent aminotransferase family. SerC subfamily.</text>
</comment>
<evidence type="ECO:0000256" key="15">
    <source>
        <dbReference type="ARBA" id="ARBA00049007"/>
    </source>
</evidence>
<comment type="pathway">
    <text evidence="3">Amino-acid biosynthesis; L-serine biosynthesis; L-serine from 3-phospho-D-glycerate: step 2/3.</text>
</comment>
<keyword evidence="12" id="KW-0718">Serine biosynthesis</keyword>
<evidence type="ECO:0000256" key="5">
    <source>
        <dbReference type="ARBA" id="ARBA00013030"/>
    </source>
</evidence>
<dbReference type="InterPro" id="IPR015424">
    <property type="entry name" value="PyrdxlP-dep_Trfase"/>
</dbReference>
<dbReference type="Pfam" id="PF00266">
    <property type="entry name" value="Aminotran_5"/>
    <property type="match status" value="1"/>
</dbReference>